<accession>A0ABT6MYX6</accession>
<dbReference type="InterPro" id="IPR001375">
    <property type="entry name" value="Peptidase_S9_cat"/>
</dbReference>
<protein>
    <submittedName>
        <fullName evidence="2">Prolyl oligopeptidase family serine peptidase</fullName>
    </submittedName>
</protein>
<evidence type="ECO:0000259" key="1">
    <source>
        <dbReference type="Pfam" id="PF00326"/>
    </source>
</evidence>
<dbReference type="RefSeq" id="WP_281043572.1">
    <property type="nucleotide sequence ID" value="NZ_JARYGZ010000001.1"/>
</dbReference>
<dbReference type="SUPFAM" id="SSF53474">
    <property type="entry name" value="alpha/beta-Hydrolases"/>
    <property type="match status" value="1"/>
</dbReference>
<comment type="caution">
    <text evidence="2">The sequence shown here is derived from an EMBL/GenBank/DDBJ whole genome shotgun (WGS) entry which is preliminary data.</text>
</comment>
<organism evidence="2 3">
    <name type="scientific">Sphingomonas oryzagri</name>
    <dbReference type="NCBI Taxonomy" id="3042314"/>
    <lineage>
        <taxon>Bacteria</taxon>
        <taxon>Pseudomonadati</taxon>
        <taxon>Pseudomonadota</taxon>
        <taxon>Alphaproteobacteria</taxon>
        <taxon>Sphingomonadales</taxon>
        <taxon>Sphingomonadaceae</taxon>
        <taxon>Sphingomonas</taxon>
    </lineage>
</organism>
<dbReference type="Proteomes" id="UP001160625">
    <property type="component" value="Unassembled WGS sequence"/>
</dbReference>
<dbReference type="EMBL" id="JARYGZ010000001">
    <property type="protein sequence ID" value="MDH7638258.1"/>
    <property type="molecule type" value="Genomic_DNA"/>
</dbReference>
<proteinExistence type="predicted"/>
<dbReference type="InterPro" id="IPR029058">
    <property type="entry name" value="AB_hydrolase_fold"/>
</dbReference>
<dbReference type="Gene3D" id="3.40.50.1820">
    <property type="entry name" value="alpha/beta hydrolase"/>
    <property type="match status" value="1"/>
</dbReference>
<name>A0ABT6MYX6_9SPHN</name>
<gene>
    <name evidence="2" type="ORF">QGN17_05905</name>
</gene>
<feature type="domain" description="Peptidase S9 prolyl oligopeptidase catalytic" evidence="1">
    <location>
        <begin position="50"/>
        <end position="132"/>
    </location>
</feature>
<dbReference type="Pfam" id="PF00326">
    <property type="entry name" value="Peptidase_S9"/>
    <property type="match status" value="1"/>
</dbReference>
<keyword evidence="3" id="KW-1185">Reference proteome</keyword>
<reference evidence="2" key="1">
    <citation type="submission" date="2023-04" db="EMBL/GenBank/DDBJ databases">
        <title>Sphingomonas sp. MAHUQ-71 isolated from rice field.</title>
        <authorList>
            <person name="Huq M.A."/>
        </authorList>
    </citation>
    <scope>NUCLEOTIDE SEQUENCE</scope>
    <source>
        <strain evidence="2">MAHUQ-71</strain>
    </source>
</reference>
<evidence type="ECO:0000313" key="2">
    <source>
        <dbReference type="EMBL" id="MDH7638258.1"/>
    </source>
</evidence>
<sequence>MLALDPRWLGADRRAVKALVGLAGPYDFLPFDGPVVQQTFGGAADPVSTQPVHYVEPGDPPAFLATGDKDGTVRPANSDSLGAKLQAAGVPVERRRYPAVGHAGLVTAIAKPLRGRAPVLDDLTRFLNREVGGGH</sequence>
<evidence type="ECO:0000313" key="3">
    <source>
        <dbReference type="Proteomes" id="UP001160625"/>
    </source>
</evidence>